<evidence type="ECO:0000313" key="1">
    <source>
        <dbReference type="EMBL" id="RSM43230.1"/>
    </source>
</evidence>
<name>A0A428WJN2_AMYBA</name>
<comment type="caution">
    <text evidence="1">The sequence shown here is derived from an EMBL/GenBank/DDBJ whole genome shotgun (WGS) entry which is preliminary data.</text>
</comment>
<dbReference type="EMBL" id="QHHU01000026">
    <property type="protein sequence ID" value="RSM43230.1"/>
    <property type="molecule type" value="Genomic_DNA"/>
</dbReference>
<gene>
    <name evidence="1" type="ORF">DMA12_19610</name>
</gene>
<dbReference type="Proteomes" id="UP000286716">
    <property type="component" value="Unassembled WGS sequence"/>
</dbReference>
<organism evidence="1 2">
    <name type="scientific">Amycolatopsis balhimycina DSM 5908</name>
    <dbReference type="NCBI Taxonomy" id="1081091"/>
    <lineage>
        <taxon>Bacteria</taxon>
        <taxon>Bacillati</taxon>
        <taxon>Actinomycetota</taxon>
        <taxon>Actinomycetes</taxon>
        <taxon>Pseudonocardiales</taxon>
        <taxon>Pseudonocardiaceae</taxon>
        <taxon>Amycolatopsis</taxon>
    </lineage>
</organism>
<protein>
    <submittedName>
        <fullName evidence="1">Uncharacterized protein</fullName>
    </submittedName>
</protein>
<accession>A0A428WJN2</accession>
<keyword evidence="2" id="KW-1185">Reference proteome</keyword>
<proteinExistence type="predicted"/>
<dbReference type="OrthoDB" id="3632424at2"/>
<sequence>MQNVSGPVPQLEMVEWVVDHQEAHGHLLIHGTTLGEIVGRARAALTRWAAGTPGGVRLKILHAGWWQAEPCRCRRSLASSNHPGWHYHRATAGDVGAWRGAEVRLVLNPCRHGGDR</sequence>
<reference evidence="1 2" key="1">
    <citation type="submission" date="2018-05" db="EMBL/GenBank/DDBJ databases">
        <title>Evolution of GPA BGCs.</title>
        <authorList>
            <person name="Waglechner N."/>
            <person name="Wright G.D."/>
        </authorList>
    </citation>
    <scope>NUCLEOTIDE SEQUENCE [LARGE SCALE GENOMIC DNA]</scope>
    <source>
        <strain evidence="1 2">DSM 5908</strain>
    </source>
</reference>
<dbReference type="AlphaFoldDB" id="A0A428WJN2"/>
<evidence type="ECO:0000313" key="2">
    <source>
        <dbReference type="Proteomes" id="UP000286716"/>
    </source>
</evidence>